<dbReference type="Gene3D" id="2.60.120.200">
    <property type="match status" value="1"/>
</dbReference>
<evidence type="ECO:0000313" key="10">
    <source>
        <dbReference type="Proteomes" id="UP001140011"/>
    </source>
</evidence>
<feature type="domain" description="L-type lectin-like" evidence="8">
    <location>
        <begin position="34"/>
        <end position="257"/>
    </location>
</feature>
<evidence type="ECO:0000313" key="9">
    <source>
        <dbReference type="EMBL" id="KAJ2750516.1"/>
    </source>
</evidence>
<dbReference type="Proteomes" id="UP001140011">
    <property type="component" value="Unassembled WGS sequence"/>
</dbReference>
<evidence type="ECO:0000259" key="8">
    <source>
        <dbReference type="PROSITE" id="PS51328"/>
    </source>
</evidence>
<organism evidence="9 10">
    <name type="scientific">Coemansia pectinata</name>
    <dbReference type="NCBI Taxonomy" id="1052879"/>
    <lineage>
        <taxon>Eukaryota</taxon>
        <taxon>Fungi</taxon>
        <taxon>Fungi incertae sedis</taxon>
        <taxon>Zoopagomycota</taxon>
        <taxon>Kickxellomycotina</taxon>
        <taxon>Kickxellomycetes</taxon>
        <taxon>Kickxellales</taxon>
        <taxon>Kickxellaceae</taxon>
        <taxon>Coemansia</taxon>
    </lineage>
</organism>
<dbReference type="InterPro" id="IPR005052">
    <property type="entry name" value="Lectin_leg"/>
</dbReference>
<name>A0A9W8GUU5_9FUNG</name>
<comment type="subcellular location">
    <subcellularLocation>
        <location evidence="1">Membrane</location>
        <topology evidence="1">Single-pass type I membrane protein</topology>
    </subcellularLocation>
</comment>
<evidence type="ECO:0000256" key="6">
    <source>
        <dbReference type="SAM" id="Phobius"/>
    </source>
</evidence>
<dbReference type="GO" id="GO:0005793">
    <property type="term" value="C:endoplasmic reticulum-Golgi intermediate compartment"/>
    <property type="evidence" value="ECO:0007669"/>
    <property type="project" value="TreeGrafter"/>
</dbReference>
<evidence type="ECO:0000256" key="1">
    <source>
        <dbReference type="ARBA" id="ARBA00004479"/>
    </source>
</evidence>
<dbReference type="InterPro" id="IPR013320">
    <property type="entry name" value="ConA-like_dom_sf"/>
</dbReference>
<dbReference type="GO" id="GO:0000139">
    <property type="term" value="C:Golgi membrane"/>
    <property type="evidence" value="ECO:0007669"/>
    <property type="project" value="TreeGrafter"/>
</dbReference>
<keyword evidence="3 7" id="KW-0732">Signal</keyword>
<dbReference type="GO" id="GO:0005789">
    <property type="term" value="C:endoplasmic reticulum membrane"/>
    <property type="evidence" value="ECO:0007669"/>
    <property type="project" value="TreeGrafter"/>
</dbReference>
<dbReference type="CDD" id="cd07308">
    <property type="entry name" value="lectin_leg-like"/>
    <property type="match status" value="1"/>
</dbReference>
<dbReference type="PANTHER" id="PTHR12223:SF45">
    <property type="entry name" value="RE50040P"/>
    <property type="match status" value="1"/>
</dbReference>
<dbReference type="EMBL" id="JANBUH010000545">
    <property type="protein sequence ID" value="KAJ2750516.1"/>
    <property type="molecule type" value="Genomic_DNA"/>
</dbReference>
<dbReference type="GO" id="GO:0006888">
    <property type="term" value="P:endoplasmic reticulum to Golgi vesicle-mediated transport"/>
    <property type="evidence" value="ECO:0007669"/>
    <property type="project" value="TreeGrafter"/>
</dbReference>
<evidence type="ECO:0000256" key="5">
    <source>
        <dbReference type="ARBA" id="ARBA00023136"/>
    </source>
</evidence>
<dbReference type="GO" id="GO:0005537">
    <property type="term" value="F:D-mannose binding"/>
    <property type="evidence" value="ECO:0007669"/>
    <property type="project" value="TreeGrafter"/>
</dbReference>
<keyword evidence="4 6" id="KW-1133">Transmembrane helix</keyword>
<dbReference type="InterPro" id="IPR051136">
    <property type="entry name" value="Intracellular_Lectin-GPT"/>
</dbReference>
<dbReference type="AlphaFoldDB" id="A0A9W8GUU5"/>
<accession>A0A9W8GUU5</accession>
<protein>
    <recommendedName>
        <fullName evidence="8">L-type lectin-like domain-containing protein</fullName>
    </recommendedName>
</protein>
<dbReference type="PROSITE" id="PS51328">
    <property type="entry name" value="L_LECTIN_LIKE"/>
    <property type="match status" value="1"/>
</dbReference>
<dbReference type="SUPFAM" id="SSF49899">
    <property type="entry name" value="Concanavalin A-like lectins/glucanases"/>
    <property type="match status" value="1"/>
</dbReference>
<sequence>MQLCSLAKGALSALLVLAAVPAALGDSDYIETNVHYLRQFNLEPPFVDEGFQMRNFDYGGDAIINTASHIRLTPDAPSRIGWVWSNTPLPNDYWKIEFDFKIGGKGGYLYGDGMGFFVTKERAVSGPVFGNRDYFNGLGVFFDTYANGKHEFSLPFIMGMLGDGKTPYDGSHDGGANRLGMCEAYFRNLKDHSRASVTYLKGKFVQVQIQLQPTDKWTDCFTISNVTLPENPYLGFTALTGDISDNHDLLEVRAETLSAEALKNYNTMPNLPKNIVGKVAGTSFFGFVFKALLLSGVCGGLFVAYKKYSADSARRF</sequence>
<evidence type="ECO:0000256" key="2">
    <source>
        <dbReference type="ARBA" id="ARBA00022692"/>
    </source>
</evidence>
<proteinExistence type="predicted"/>
<dbReference type="OrthoDB" id="270293at2759"/>
<reference evidence="9" key="1">
    <citation type="submission" date="2022-07" db="EMBL/GenBank/DDBJ databases">
        <title>Phylogenomic reconstructions and comparative analyses of Kickxellomycotina fungi.</title>
        <authorList>
            <person name="Reynolds N.K."/>
            <person name="Stajich J.E."/>
            <person name="Barry K."/>
            <person name="Grigoriev I.V."/>
            <person name="Crous P."/>
            <person name="Smith M.E."/>
        </authorList>
    </citation>
    <scope>NUCLEOTIDE SEQUENCE</scope>
    <source>
        <strain evidence="9">BCRC 34297</strain>
    </source>
</reference>
<keyword evidence="5 6" id="KW-0472">Membrane</keyword>
<evidence type="ECO:0000256" key="4">
    <source>
        <dbReference type="ARBA" id="ARBA00022989"/>
    </source>
</evidence>
<feature type="chain" id="PRO_5040947749" description="L-type lectin-like domain-containing protein" evidence="7">
    <location>
        <begin position="26"/>
        <end position="316"/>
    </location>
</feature>
<comment type="caution">
    <text evidence="9">The sequence shown here is derived from an EMBL/GenBank/DDBJ whole genome shotgun (WGS) entry which is preliminary data.</text>
</comment>
<keyword evidence="10" id="KW-1185">Reference proteome</keyword>
<feature type="signal peptide" evidence="7">
    <location>
        <begin position="1"/>
        <end position="25"/>
    </location>
</feature>
<feature type="transmembrane region" description="Helical" evidence="6">
    <location>
        <begin position="284"/>
        <end position="305"/>
    </location>
</feature>
<gene>
    <name evidence="9" type="ORF">GGI19_005062</name>
</gene>
<evidence type="ECO:0000256" key="7">
    <source>
        <dbReference type="SAM" id="SignalP"/>
    </source>
</evidence>
<dbReference type="GO" id="GO:0030134">
    <property type="term" value="C:COPII-coated ER to Golgi transport vesicle"/>
    <property type="evidence" value="ECO:0007669"/>
    <property type="project" value="TreeGrafter"/>
</dbReference>
<keyword evidence="2 6" id="KW-0812">Transmembrane</keyword>
<dbReference type="PANTHER" id="PTHR12223">
    <property type="entry name" value="VESICULAR MANNOSE-BINDING LECTIN"/>
    <property type="match status" value="1"/>
</dbReference>
<evidence type="ECO:0000256" key="3">
    <source>
        <dbReference type="ARBA" id="ARBA00022729"/>
    </source>
</evidence>
<dbReference type="Pfam" id="PF03388">
    <property type="entry name" value="Lectin_leg-like"/>
    <property type="match status" value="1"/>
</dbReference>